<evidence type="ECO:0000256" key="6">
    <source>
        <dbReference type="ARBA" id="ARBA00022679"/>
    </source>
</evidence>
<comment type="function">
    <text evidence="21">Peptidoglycan polymerase that is essential for cell division.</text>
</comment>
<dbReference type="InterPro" id="IPR013437">
    <property type="entry name" value="FtsW"/>
</dbReference>
<keyword evidence="12" id="KW-0131">Cell cycle</keyword>
<dbReference type="GO" id="GO:0032153">
    <property type="term" value="C:cell division site"/>
    <property type="evidence" value="ECO:0007669"/>
    <property type="project" value="TreeGrafter"/>
</dbReference>
<dbReference type="Pfam" id="PF01098">
    <property type="entry name" value="FTSW_RODA_SPOVE"/>
    <property type="match status" value="1"/>
</dbReference>
<reference evidence="22 23" key="1">
    <citation type="submission" date="2016-10" db="EMBL/GenBank/DDBJ databases">
        <authorList>
            <person name="de Groot N.N."/>
        </authorList>
    </citation>
    <scope>NUCLEOTIDE SEQUENCE [LARGE SCALE GENOMIC DNA]</scope>
    <source>
        <strain evidence="22 23">DSM 12272</strain>
    </source>
</reference>
<evidence type="ECO:0000256" key="7">
    <source>
        <dbReference type="ARBA" id="ARBA00022692"/>
    </source>
</evidence>
<dbReference type="Proteomes" id="UP000198597">
    <property type="component" value="Unassembled WGS sequence"/>
</dbReference>
<dbReference type="GO" id="GO:0071555">
    <property type="term" value="P:cell wall organization"/>
    <property type="evidence" value="ECO:0007669"/>
    <property type="project" value="UniProtKB-KW"/>
</dbReference>
<evidence type="ECO:0000256" key="4">
    <source>
        <dbReference type="ARBA" id="ARBA00022618"/>
    </source>
</evidence>
<evidence type="ECO:0000256" key="21">
    <source>
        <dbReference type="ARBA" id="ARBA00049966"/>
    </source>
</evidence>
<dbReference type="GO" id="GO:0008955">
    <property type="term" value="F:peptidoglycan glycosyltransferase activity"/>
    <property type="evidence" value="ECO:0007669"/>
    <property type="project" value="UniProtKB-EC"/>
</dbReference>
<keyword evidence="9" id="KW-0573">Peptidoglycan synthesis</keyword>
<evidence type="ECO:0000256" key="13">
    <source>
        <dbReference type="ARBA" id="ARBA00023316"/>
    </source>
</evidence>
<keyword evidence="23" id="KW-1185">Reference proteome</keyword>
<organism evidence="22 23">
    <name type="scientific">Clostridium gasigenes</name>
    <dbReference type="NCBI Taxonomy" id="94869"/>
    <lineage>
        <taxon>Bacteria</taxon>
        <taxon>Bacillati</taxon>
        <taxon>Bacillota</taxon>
        <taxon>Clostridia</taxon>
        <taxon>Eubacteriales</taxon>
        <taxon>Clostridiaceae</taxon>
        <taxon>Clostridium</taxon>
    </lineage>
</organism>
<keyword evidence="4 22" id="KW-0132">Cell division</keyword>
<comment type="pathway">
    <text evidence="2">Cell wall biogenesis; peptidoglycan biosynthesis.</text>
</comment>
<dbReference type="OrthoDB" id="9812661at2"/>
<dbReference type="NCBIfam" id="TIGR02614">
    <property type="entry name" value="ftsW"/>
    <property type="match status" value="1"/>
</dbReference>
<protein>
    <recommendedName>
        <fullName evidence="17">Probable peptidoglycan glycosyltransferase FtsW</fullName>
        <ecNumber evidence="19">2.4.99.28</ecNumber>
    </recommendedName>
    <alternativeName>
        <fullName evidence="18">Cell division protein FtsW</fullName>
    </alternativeName>
    <alternativeName>
        <fullName evidence="15">Cell wall polymerase</fullName>
    </alternativeName>
    <alternativeName>
        <fullName evidence="14">Peptidoglycan polymerase</fullName>
    </alternativeName>
</protein>
<dbReference type="PANTHER" id="PTHR30474:SF2">
    <property type="entry name" value="PEPTIDOGLYCAN GLYCOSYLTRANSFERASE FTSW-RELATED"/>
    <property type="match status" value="1"/>
</dbReference>
<sequence length="372" mass="40821">MKLNSIKKKAGKIDFQIFCTIILIVCIGIVMVYSSSAYYALHVQEKSTEFFLKKELIWTIVGIIVMIFTMSIDYHIYKKMTLLAAIVTIGCLVAVLFSKPMNGATRWIYIGAFSFQPSELAKYVVVMFMAMSIDNRKKKMDGFFNGTILYLFIAAIFAGLILLENNLSIASIIMIVTFIMILVGGANIKQIACLIPLGIASGMALIFTSEYRMERFLGFLDPWADAGDRNFQLIQSFYALGSGGITGVGLGQSTQKALYMPEPYNDFIFAIIGEELGLIGCILVMGLFLFLILRGISVAIRAKDNYGFMLATGIISIIAVQAMINIAVVTGSMPVTGVPLPFISYGGTSMVFNLAAMGVLLNISRQAKEIKI</sequence>
<evidence type="ECO:0000256" key="20">
    <source>
        <dbReference type="ARBA" id="ARBA00049902"/>
    </source>
</evidence>
<evidence type="ECO:0000256" key="3">
    <source>
        <dbReference type="ARBA" id="ARBA00022475"/>
    </source>
</evidence>
<evidence type="ECO:0000256" key="10">
    <source>
        <dbReference type="ARBA" id="ARBA00022989"/>
    </source>
</evidence>
<dbReference type="GO" id="GO:0015648">
    <property type="term" value="F:lipid-linked peptidoglycan transporter activity"/>
    <property type="evidence" value="ECO:0007669"/>
    <property type="project" value="TreeGrafter"/>
</dbReference>
<dbReference type="EC" id="2.4.99.28" evidence="19"/>
<keyword evidence="5" id="KW-0328">Glycosyltransferase</keyword>
<evidence type="ECO:0000256" key="19">
    <source>
        <dbReference type="ARBA" id="ARBA00044770"/>
    </source>
</evidence>
<evidence type="ECO:0000256" key="8">
    <source>
        <dbReference type="ARBA" id="ARBA00022960"/>
    </source>
</evidence>
<evidence type="ECO:0000256" key="2">
    <source>
        <dbReference type="ARBA" id="ARBA00004752"/>
    </source>
</evidence>
<keyword evidence="13" id="KW-0961">Cell wall biogenesis/degradation</keyword>
<dbReference type="STRING" id="94869.SAMN04488529_101880"/>
<comment type="catalytic activity">
    <reaction evidence="20">
        <text>[GlcNAc-(1-&gt;4)-Mur2Ac(oyl-L-Ala-gamma-D-Glu-L-Lys-D-Ala-D-Ala)](n)-di-trans,octa-cis-undecaprenyl diphosphate + beta-D-GlcNAc-(1-&gt;4)-Mur2Ac(oyl-L-Ala-gamma-D-Glu-L-Lys-D-Ala-D-Ala)-di-trans,octa-cis-undecaprenyl diphosphate = [GlcNAc-(1-&gt;4)-Mur2Ac(oyl-L-Ala-gamma-D-Glu-L-Lys-D-Ala-D-Ala)](n+1)-di-trans,octa-cis-undecaprenyl diphosphate + di-trans,octa-cis-undecaprenyl diphosphate + H(+)</text>
        <dbReference type="Rhea" id="RHEA:23708"/>
        <dbReference type="Rhea" id="RHEA-COMP:9602"/>
        <dbReference type="Rhea" id="RHEA-COMP:9603"/>
        <dbReference type="ChEBI" id="CHEBI:15378"/>
        <dbReference type="ChEBI" id="CHEBI:58405"/>
        <dbReference type="ChEBI" id="CHEBI:60033"/>
        <dbReference type="ChEBI" id="CHEBI:78435"/>
        <dbReference type="EC" id="2.4.99.28"/>
    </reaction>
</comment>
<dbReference type="GeneID" id="65311029"/>
<keyword evidence="3" id="KW-1003">Cell membrane</keyword>
<evidence type="ECO:0000256" key="5">
    <source>
        <dbReference type="ARBA" id="ARBA00022676"/>
    </source>
</evidence>
<keyword evidence="6" id="KW-0808">Transferase</keyword>
<evidence type="ECO:0000256" key="16">
    <source>
        <dbReference type="ARBA" id="ARBA00038053"/>
    </source>
</evidence>
<dbReference type="RefSeq" id="WP_089966193.1">
    <property type="nucleotide sequence ID" value="NZ_CP071376.1"/>
</dbReference>
<dbReference type="AlphaFoldDB" id="A0A1H0NMY4"/>
<evidence type="ECO:0000256" key="12">
    <source>
        <dbReference type="ARBA" id="ARBA00023306"/>
    </source>
</evidence>
<keyword evidence="8" id="KW-0133">Cell shape</keyword>
<evidence type="ECO:0000256" key="1">
    <source>
        <dbReference type="ARBA" id="ARBA00004651"/>
    </source>
</evidence>
<dbReference type="GO" id="GO:0005886">
    <property type="term" value="C:plasma membrane"/>
    <property type="evidence" value="ECO:0007669"/>
    <property type="project" value="UniProtKB-SubCell"/>
</dbReference>
<dbReference type="EMBL" id="FNJM01000001">
    <property type="protein sequence ID" value="SDO93908.1"/>
    <property type="molecule type" value="Genomic_DNA"/>
</dbReference>
<evidence type="ECO:0000256" key="17">
    <source>
        <dbReference type="ARBA" id="ARBA00041185"/>
    </source>
</evidence>
<dbReference type="GO" id="GO:0008360">
    <property type="term" value="P:regulation of cell shape"/>
    <property type="evidence" value="ECO:0007669"/>
    <property type="project" value="UniProtKB-KW"/>
</dbReference>
<evidence type="ECO:0000313" key="23">
    <source>
        <dbReference type="Proteomes" id="UP000198597"/>
    </source>
</evidence>
<name>A0A1H0NMY4_9CLOT</name>
<keyword evidence="11" id="KW-0472">Membrane</keyword>
<keyword evidence="7" id="KW-0812">Transmembrane</keyword>
<evidence type="ECO:0000256" key="11">
    <source>
        <dbReference type="ARBA" id="ARBA00023136"/>
    </source>
</evidence>
<comment type="subcellular location">
    <subcellularLocation>
        <location evidence="1">Cell membrane</location>
        <topology evidence="1">Multi-pass membrane protein</topology>
    </subcellularLocation>
</comment>
<dbReference type="GO" id="GO:0051301">
    <property type="term" value="P:cell division"/>
    <property type="evidence" value="ECO:0007669"/>
    <property type="project" value="UniProtKB-KW"/>
</dbReference>
<comment type="similarity">
    <text evidence="16">Belongs to the SEDS family. FtsW subfamily.</text>
</comment>
<accession>A0A1H0NMY4</accession>
<proteinExistence type="inferred from homology"/>
<dbReference type="InterPro" id="IPR001182">
    <property type="entry name" value="FtsW/RodA"/>
</dbReference>
<evidence type="ECO:0000256" key="9">
    <source>
        <dbReference type="ARBA" id="ARBA00022984"/>
    </source>
</evidence>
<dbReference type="GO" id="GO:0009252">
    <property type="term" value="P:peptidoglycan biosynthetic process"/>
    <property type="evidence" value="ECO:0007669"/>
    <property type="project" value="UniProtKB-KW"/>
</dbReference>
<gene>
    <name evidence="22" type="ORF">SAMN04488529_101880</name>
</gene>
<evidence type="ECO:0000313" key="22">
    <source>
        <dbReference type="EMBL" id="SDO93908.1"/>
    </source>
</evidence>
<evidence type="ECO:0000256" key="14">
    <source>
        <dbReference type="ARBA" id="ARBA00032370"/>
    </source>
</evidence>
<keyword evidence="10" id="KW-1133">Transmembrane helix</keyword>
<evidence type="ECO:0000256" key="18">
    <source>
        <dbReference type="ARBA" id="ARBA00041418"/>
    </source>
</evidence>
<dbReference type="PANTHER" id="PTHR30474">
    <property type="entry name" value="CELL CYCLE PROTEIN"/>
    <property type="match status" value="1"/>
</dbReference>
<evidence type="ECO:0000256" key="15">
    <source>
        <dbReference type="ARBA" id="ARBA00033270"/>
    </source>
</evidence>